<dbReference type="GO" id="GO:0008270">
    <property type="term" value="F:zinc ion binding"/>
    <property type="evidence" value="ECO:0007669"/>
    <property type="project" value="InterPro"/>
</dbReference>
<accession>A0A9W6TXS8</accession>
<evidence type="ECO:0000313" key="2">
    <source>
        <dbReference type="Proteomes" id="UP001165121"/>
    </source>
</evidence>
<evidence type="ECO:0000313" key="1">
    <source>
        <dbReference type="EMBL" id="GMF21329.1"/>
    </source>
</evidence>
<sequence>MANGTCKRCTVAEQMKVPCRHIQAVVFWRSKQESSDLPEYDAKNYFYKSYTVSTMWEAFESIAIVLPLYDTLEITDQVKPPPLYRQAGRSCMRPKEVSLFTRGTKRKPNRGECTGSSTWIMRPPAAKTGPYGCDDSDDETKAIAAYFNEQVKGARTIKRKDYTCSRCNQIGHNVRSCTTPLTEIEESGVGIVSGLYVIGECPFIACGMRDEYEREVQRYR</sequence>
<protein>
    <submittedName>
        <fullName evidence="1">Unnamed protein product</fullName>
    </submittedName>
</protein>
<dbReference type="InterPro" id="IPR036875">
    <property type="entry name" value="Znf_CCHC_sf"/>
</dbReference>
<organism evidence="1 2">
    <name type="scientific">Phytophthora fragariaefolia</name>
    <dbReference type="NCBI Taxonomy" id="1490495"/>
    <lineage>
        <taxon>Eukaryota</taxon>
        <taxon>Sar</taxon>
        <taxon>Stramenopiles</taxon>
        <taxon>Oomycota</taxon>
        <taxon>Peronosporomycetes</taxon>
        <taxon>Peronosporales</taxon>
        <taxon>Peronosporaceae</taxon>
        <taxon>Phytophthora</taxon>
    </lineage>
</organism>
<dbReference type="OrthoDB" id="128432at2759"/>
<name>A0A9W6TXS8_9STRA</name>
<dbReference type="SUPFAM" id="SSF57756">
    <property type="entry name" value="Retrovirus zinc finger-like domains"/>
    <property type="match status" value="1"/>
</dbReference>
<comment type="caution">
    <text evidence="1">The sequence shown here is derived from an EMBL/GenBank/DDBJ whole genome shotgun (WGS) entry which is preliminary data.</text>
</comment>
<gene>
    <name evidence="1" type="ORF">Pfra01_000280300</name>
</gene>
<dbReference type="Proteomes" id="UP001165121">
    <property type="component" value="Unassembled WGS sequence"/>
</dbReference>
<keyword evidence="2" id="KW-1185">Reference proteome</keyword>
<reference evidence="1" key="1">
    <citation type="submission" date="2023-04" db="EMBL/GenBank/DDBJ databases">
        <title>Phytophthora fragariaefolia NBRC 109709.</title>
        <authorList>
            <person name="Ichikawa N."/>
            <person name="Sato H."/>
            <person name="Tonouchi N."/>
        </authorList>
    </citation>
    <scope>NUCLEOTIDE SEQUENCE</scope>
    <source>
        <strain evidence="1">NBRC 109709</strain>
    </source>
</reference>
<proteinExistence type="predicted"/>
<dbReference type="EMBL" id="BSXT01000224">
    <property type="protein sequence ID" value="GMF21329.1"/>
    <property type="molecule type" value="Genomic_DNA"/>
</dbReference>
<dbReference type="AlphaFoldDB" id="A0A9W6TXS8"/>
<dbReference type="GO" id="GO:0003676">
    <property type="term" value="F:nucleic acid binding"/>
    <property type="evidence" value="ECO:0007669"/>
    <property type="project" value="InterPro"/>
</dbReference>